<reference evidence="2" key="1">
    <citation type="submission" date="2018-05" db="EMBL/GenBank/DDBJ databases">
        <authorList>
            <person name="Lanie J.A."/>
            <person name="Ng W.-L."/>
            <person name="Kazmierczak K.M."/>
            <person name="Andrzejewski T.M."/>
            <person name="Davidsen T.M."/>
            <person name="Wayne K.J."/>
            <person name="Tettelin H."/>
            <person name="Glass J.I."/>
            <person name="Rusch D."/>
            <person name="Podicherti R."/>
            <person name="Tsui H.-C.T."/>
            <person name="Winkler M.E."/>
        </authorList>
    </citation>
    <scope>NUCLEOTIDE SEQUENCE</scope>
</reference>
<feature type="non-terminal residue" evidence="2">
    <location>
        <position position="101"/>
    </location>
</feature>
<organism evidence="2">
    <name type="scientific">marine metagenome</name>
    <dbReference type="NCBI Taxonomy" id="408172"/>
    <lineage>
        <taxon>unclassified sequences</taxon>
        <taxon>metagenomes</taxon>
        <taxon>ecological metagenomes</taxon>
    </lineage>
</organism>
<sequence length="101" mass="11761">MPLAGTELRIWELDQKYGALKERLERMSIFWSARPTSWNDVRNNRNTLLAESDWTQLADAQASLTEEAKQQWNAYRQALRDMPATYADIEHVALINWPADP</sequence>
<name>A0A382WMU1_9ZZZZ</name>
<dbReference type="InterPro" id="IPR031893">
    <property type="entry name" value="Phage_tail_APC"/>
</dbReference>
<feature type="domain" description="Phage tail assembly chaperone-like" evidence="1">
    <location>
        <begin position="39"/>
        <end position="101"/>
    </location>
</feature>
<protein>
    <recommendedName>
        <fullName evidence="1">Phage tail assembly chaperone-like domain-containing protein</fullName>
    </recommendedName>
</protein>
<gene>
    <name evidence="2" type="ORF">METZ01_LOCUS412292</name>
</gene>
<accession>A0A382WMU1</accession>
<dbReference type="Pfam" id="PF16778">
    <property type="entry name" value="Phage_tail_APC"/>
    <property type="match status" value="1"/>
</dbReference>
<evidence type="ECO:0000259" key="1">
    <source>
        <dbReference type="Pfam" id="PF16778"/>
    </source>
</evidence>
<dbReference type="Gene3D" id="6.10.140.1310">
    <property type="match status" value="1"/>
</dbReference>
<dbReference type="AlphaFoldDB" id="A0A382WMU1"/>
<evidence type="ECO:0000313" key="2">
    <source>
        <dbReference type="EMBL" id="SVD59438.1"/>
    </source>
</evidence>
<dbReference type="EMBL" id="UINC01160660">
    <property type="protein sequence ID" value="SVD59438.1"/>
    <property type="molecule type" value="Genomic_DNA"/>
</dbReference>
<proteinExistence type="predicted"/>